<accession>A0A2U9SGE0</accession>
<dbReference type="InterPro" id="IPR011010">
    <property type="entry name" value="DNA_brk_join_enz"/>
</dbReference>
<dbReference type="SUPFAM" id="SSF56349">
    <property type="entry name" value="DNA breaking-rejoining enzymes"/>
    <property type="match status" value="1"/>
</dbReference>
<evidence type="ECO:0000313" key="4">
    <source>
        <dbReference type="Proteomes" id="UP000249605"/>
    </source>
</evidence>
<dbReference type="GO" id="GO:0003677">
    <property type="term" value="F:DNA binding"/>
    <property type="evidence" value="ECO:0007669"/>
    <property type="project" value="InterPro"/>
</dbReference>
<dbReference type="GO" id="GO:0015074">
    <property type="term" value="P:DNA integration"/>
    <property type="evidence" value="ECO:0007669"/>
    <property type="project" value="InterPro"/>
</dbReference>
<dbReference type="EMBL" id="CP029836">
    <property type="protein sequence ID" value="AWU98091.1"/>
    <property type="molecule type" value="Genomic_DNA"/>
</dbReference>
<name>A0A2U9SGE0_9PROT</name>
<gene>
    <name evidence="3" type="ORF">DM194_27790</name>
</gene>
<feature type="compositionally biased region" description="Low complexity" evidence="2">
    <location>
        <begin position="255"/>
        <end position="265"/>
    </location>
</feature>
<dbReference type="KEGG" id="azm:DM194_27790"/>
<organism evidence="3 4">
    <name type="scientific">Azospirillum ramasamyi</name>
    <dbReference type="NCBI Taxonomy" id="682998"/>
    <lineage>
        <taxon>Bacteria</taxon>
        <taxon>Pseudomonadati</taxon>
        <taxon>Pseudomonadota</taxon>
        <taxon>Alphaproteobacteria</taxon>
        <taxon>Rhodospirillales</taxon>
        <taxon>Azospirillaceae</taxon>
        <taxon>Azospirillum</taxon>
    </lineage>
</organism>
<dbReference type="Proteomes" id="UP000249605">
    <property type="component" value="Plasmid unnamed6"/>
</dbReference>
<protein>
    <recommendedName>
        <fullName evidence="5">Tyr recombinase domain-containing protein</fullName>
    </recommendedName>
</protein>
<dbReference type="GO" id="GO:0006310">
    <property type="term" value="P:DNA recombination"/>
    <property type="evidence" value="ECO:0007669"/>
    <property type="project" value="UniProtKB-KW"/>
</dbReference>
<proteinExistence type="predicted"/>
<sequence>MTLATARTFRDLLDAVAADPALTAKQRKDRSGNLTVFARWLGLAPEAIPVDLAAVEDRLATLNPKGLSKTGRDLSPARVTRVKTSVRRCLEEYAGLAPPPVQPLSSGWQDLLDRVPLFERRAGDLHQGRLSALLRALDAASVRPDTVTVADLEAALERLRHASLPDPRHRAKKARQLRAAWTRATGEIVGWPTLPWPKPERAPCLALPLESFPASFQDDVAQYVASRGLRPTVPITATMTRLERLRATRSALSVTTGCPTAPGPTGTAGGGRDLRGIKERRPLADTTVTGHVMIVRRAAGALIRSGEMALSDIRRIADVATIEVTAMLLDESLGQDRPSTDSWRSIVSVLRSIAVRWRPDIAADELAEFSRLTRELKTTQDDEITPGVLAKLLRIPPPVLSRILSWPAAVTEEVRTASHGGRRPVLRSLARKSAAAIAIEILGTLPVRRRTLSLTHLEHSVVWHRDGSAVLQYRADETKTQQPVATDLAPEQVKMLRLHERVCLPVLRPVGTTERWLFPGADNRPMSPSVFARLVTDELWCATGVRINLHLMRHLLAMLLLEKNPEHNGTLVNALLGQKPGSPVGRKYAPFRSRWAAAVVRRIINEDVRPLVKKRSTASIRAAARRLQLRA</sequence>
<evidence type="ECO:0000313" key="3">
    <source>
        <dbReference type="EMBL" id="AWU98091.1"/>
    </source>
</evidence>
<keyword evidence="4" id="KW-1185">Reference proteome</keyword>
<dbReference type="OrthoDB" id="9803188at2"/>
<evidence type="ECO:0008006" key="5">
    <source>
        <dbReference type="Google" id="ProtNLM"/>
    </source>
</evidence>
<evidence type="ECO:0000256" key="2">
    <source>
        <dbReference type="SAM" id="MobiDB-lite"/>
    </source>
</evidence>
<dbReference type="RefSeq" id="WP_111070880.1">
    <property type="nucleotide sequence ID" value="NZ_CP029836.1"/>
</dbReference>
<keyword evidence="3" id="KW-0614">Plasmid</keyword>
<keyword evidence="1" id="KW-0233">DNA recombination</keyword>
<dbReference type="Gene3D" id="1.10.443.10">
    <property type="entry name" value="Intergrase catalytic core"/>
    <property type="match status" value="1"/>
</dbReference>
<feature type="region of interest" description="Disordered" evidence="2">
    <location>
        <begin position="251"/>
        <end position="275"/>
    </location>
</feature>
<evidence type="ECO:0000256" key="1">
    <source>
        <dbReference type="ARBA" id="ARBA00023172"/>
    </source>
</evidence>
<reference evidence="3 4" key="1">
    <citation type="submission" date="2018-06" db="EMBL/GenBank/DDBJ databases">
        <title>Complete genome sequencing of Azospirillum sp. M2T2B2.</title>
        <authorList>
            <person name="Heo J."/>
            <person name="Kim S.-J."/>
            <person name="Kwon S.-W."/>
            <person name="Anandham R."/>
        </authorList>
    </citation>
    <scope>NUCLEOTIDE SEQUENCE [LARGE SCALE GENOMIC DNA]</scope>
    <source>
        <strain evidence="3 4">M2T2B2</strain>
        <plasmid evidence="3 4">unnamed6</plasmid>
    </source>
</reference>
<dbReference type="InterPro" id="IPR013762">
    <property type="entry name" value="Integrase-like_cat_sf"/>
</dbReference>
<dbReference type="AlphaFoldDB" id="A0A2U9SGE0"/>
<geneLocation type="plasmid" evidence="3 4">
    <name>unnamed6</name>
</geneLocation>